<dbReference type="InterPro" id="IPR000182">
    <property type="entry name" value="GNAT_dom"/>
</dbReference>
<keyword evidence="1" id="KW-0808">Transferase</keyword>
<dbReference type="PANTHER" id="PTHR43800">
    <property type="entry name" value="PEPTIDYL-LYSINE N-ACETYLTRANSFERASE YJAB"/>
    <property type="match status" value="1"/>
</dbReference>
<evidence type="ECO:0000256" key="1">
    <source>
        <dbReference type="ARBA" id="ARBA00022679"/>
    </source>
</evidence>
<dbReference type="PROSITE" id="PS51186">
    <property type="entry name" value="GNAT"/>
    <property type="match status" value="1"/>
</dbReference>
<keyword evidence="2" id="KW-0012">Acyltransferase</keyword>
<dbReference type="CDD" id="cd04301">
    <property type="entry name" value="NAT_SF"/>
    <property type="match status" value="1"/>
</dbReference>
<dbReference type="InterPro" id="IPR016181">
    <property type="entry name" value="Acyl_CoA_acyltransferase"/>
</dbReference>
<comment type="caution">
    <text evidence="4">The sequence shown here is derived from an EMBL/GenBank/DDBJ whole genome shotgun (WGS) entry which is preliminary data.</text>
</comment>
<dbReference type="RefSeq" id="WP_201428884.1">
    <property type="nucleotide sequence ID" value="NZ_JAEQMG010000187.1"/>
</dbReference>
<dbReference type="PANTHER" id="PTHR43800:SF1">
    <property type="entry name" value="PEPTIDYL-LYSINE N-ACETYLTRANSFERASE YJAB"/>
    <property type="match status" value="1"/>
</dbReference>
<keyword evidence="5" id="KW-1185">Reference proteome</keyword>
<evidence type="ECO:0000256" key="2">
    <source>
        <dbReference type="ARBA" id="ARBA00023315"/>
    </source>
</evidence>
<name>A0A935C7P7_9FIRM</name>
<proteinExistence type="predicted"/>
<evidence type="ECO:0000313" key="5">
    <source>
        <dbReference type="Proteomes" id="UP000633365"/>
    </source>
</evidence>
<gene>
    <name evidence="4" type="ORF">JKK62_16445</name>
</gene>
<dbReference type="Pfam" id="PF00583">
    <property type="entry name" value="Acetyltransf_1"/>
    <property type="match status" value="1"/>
</dbReference>
<dbReference type="AlphaFoldDB" id="A0A935C7P7"/>
<organism evidence="4 5">
    <name type="scientific">Ruminococcus difficilis</name>
    <dbReference type="NCBI Taxonomy" id="2763069"/>
    <lineage>
        <taxon>Bacteria</taxon>
        <taxon>Bacillati</taxon>
        <taxon>Bacillota</taxon>
        <taxon>Clostridia</taxon>
        <taxon>Eubacteriales</taxon>
        <taxon>Oscillospiraceae</taxon>
        <taxon>Ruminococcus</taxon>
    </lineage>
</organism>
<accession>A0A935C7P7</accession>
<dbReference type="EMBL" id="JAEQMG010000187">
    <property type="protein sequence ID" value="MBK6090213.1"/>
    <property type="molecule type" value="Genomic_DNA"/>
</dbReference>
<protein>
    <submittedName>
        <fullName evidence="4">GNAT family N-acetyltransferase</fullName>
    </submittedName>
</protein>
<evidence type="ECO:0000259" key="3">
    <source>
        <dbReference type="PROSITE" id="PS51186"/>
    </source>
</evidence>
<feature type="domain" description="N-acetyltransferase" evidence="3">
    <location>
        <begin position="3"/>
        <end position="158"/>
    </location>
</feature>
<dbReference type="GO" id="GO:0016747">
    <property type="term" value="F:acyltransferase activity, transferring groups other than amino-acyl groups"/>
    <property type="evidence" value="ECO:0007669"/>
    <property type="project" value="InterPro"/>
</dbReference>
<dbReference type="Gene3D" id="3.40.630.30">
    <property type="match status" value="1"/>
</dbReference>
<evidence type="ECO:0000313" key="4">
    <source>
        <dbReference type="EMBL" id="MBK6090213.1"/>
    </source>
</evidence>
<dbReference type="SUPFAM" id="SSF55729">
    <property type="entry name" value="Acyl-CoA N-acyltransferases (Nat)"/>
    <property type="match status" value="1"/>
</dbReference>
<reference evidence="4" key="1">
    <citation type="submission" date="2021-01" db="EMBL/GenBank/DDBJ databases">
        <title>Genome public.</title>
        <authorList>
            <person name="Liu C."/>
            <person name="Sun Q."/>
        </authorList>
    </citation>
    <scope>NUCLEOTIDE SEQUENCE</scope>
    <source>
        <strain evidence="4">M6</strain>
    </source>
</reference>
<dbReference type="Proteomes" id="UP000633365">
    <property type="component" value="Unassembled WGS sequence"/>
</dbReference>
<sequence>MKYIIREMHPNENFLLEDFLYQAIYQPDKTNLAPRSIIKQPELQVYIKDFGTKKDDYCFCAEVDGKIVGAVWVRNINGYGSVDNNTVEFAISVFDEYQKMGIGTALMNKMLEHLNKLNYSKASLAVQKENYAVRMYQKVGFEIVDENEQEYIMIQNLGNEK</sequence>